<dbReference type="STRING" id="94624.Bpet0303"/>
<organism evidence="1 2">
    <name type="scientific">Bordetella petrii (strain ATCC BAA-461 / DSM 12804 / CCUG 43448 / CIP 107267 / Se-1111R)</name>
    <dbReference type="NCBI Taxonomy" id="340100"/>
    <lineage>
        <taxon>Bacteria</taxon>
        <taxon>Pseudomonadati</taxon>
        <taxon>Pseudomonadota</taxon>
        <taxon>Betaproteobacteria</taxon>
        <taxon>Burkholderiales</taxon>
        <taxon>Alcaligenaceae</taxon>
        <taxon>Bordetella</taxon>
    </lineage>
</organism>
<reference evidence="1 2" key="1">
    <citation type="journal article" date="2008" name="BMC Genomics">
        <title>The missing link: Bordetella petrii is endowed with both the metabolic versatility of environmental bacteria and virulence traits of pathogenic Bordetellae.</title>
        <authorList>
            <person name="Gross R."/>
            <person name="Guzman C.A."/>
            <person name="Sebaihia M."/>
            <person name="Martins Dos Santos V.A."/>
            <person name="Pieper D.H."/>
            <person name="Koebnik R."/>
            <person name="Lechner M."/>
            <person name="Bartels D."/>
            <person name="Buhrmester J."/>
            <person name="Choudhuri J.V."/>
            <person name="Ebensen T."/>
            <person name="Gaigalat L."/>
            <person name="Herrmann S."/>
            <person name="Khachane A.N."/>
            <person name="Larisch C."/>
            <person name="Link S."/>
            <person name="Linke B."/>
            <person name="Meyer F."/>
            <person name="Mormann S."/>
            <person name="Nakunst D."/>
            <person name="Rueckert C."/>
            <person name="Schneiker-Bekel S."/>
            <person name="Schulze K."/>
            <person name="Vorhoelter F.J."/>
            <person name="Yevsa T."/>
            <person name="Engle J.T."/>
            <person name="Goldman W.E."/>
            <person name="Puehler A."/>
            <person name="Goebel U.B."/>
            <person name="Goesmann A."/>
            <person name="Bloecker H."/>
            <person name="Kaiser O."/>
            <person name="Martinez-Arias R."/>
        </authorList>
    </citation>
    <scope>NUCLEOTIDE SEQUENCE [LARGE SCALE GENOMIC DNA]</scope>
    <source>
        <strain evidence="2">ATCC BAA-461 / DSM 12804 / CCUG 43448 / CIP 107267 / Se-1111R</strain>
    </source>
</reference>
<name>A9HXZ4_BORPD</name>
<evidence type="ECO:0000313" key="2">
    <source>
        <dbReference type="Proteomes" id="UP000001225"/>
    </source>
</evidence>
<dbReference type="Proteomes" id="UP000001225">
    <property type="component" value="Chromosome"/>
</dbReference>
<evidence type="ECO:0008006" key="3">
    <source>
        <dbReference type="Google" id="ProtNLM"/>
    </source>
</evidence>
<evidence type="ECO:0000313" key="1">
    <source>
        <dbReference type="EMBL" id="CAP40635.1"/>
    </source>
</evidence>
<proteinExistence type="predicted"/>
<gene>
    <name evidence="1" type="ordered locus">Bpet0303</name>
</gene>
<dbReference type="EMBL" id="AM902716">
    <property type="protein sequence ID" value="CAP40635.1"/>
    <property type="molecule type" value="Genomic_DNA"/>
</dbReference>
<accession>A9HXZ4</accession>
<keyword evidence="2" id="KW-1185">Reference proteome</keyword>
<protein>
    <recommendedName>
        <fullName evidence="3">DUF2783 domain-containing protein</fullName>
    </recommendedName>
</protein>
<sequence length="59" mass="6283">MTESDLDQAYTQLAQALTRVGAAQAPLFLSALCLSLISRQEDAAPVLALIEQAEHATRA</sequence>
<dbReference type="eggNOG" id="ENOG50302RF">
    <property type="taxonomic scope" value="Bacteria"/>
</dbReference>
<dbReference type="AlphaFoldDB" id="A9HXZ4"/>
<dbReference type="KEGG" id="bpt:Bpet0303"/>